<dbReference type="EMBL" id="JN638751">
    <property type="protein sequence ID" value="AEO93932.1"/>
    <property type="molecule type" value="Genomic_DNA"/>
</dbReference>
<proteinExistence type="predicted"/>
<dbReference type="KEGG" id="vg:18563897"/>
<protein>
    <submittedName>
        <fullName evidence="1">Gp689</fullName>
    </submittedName>
</protein>
<dbReference type="RefSeq" id="YP_009015981.1">
    <property type="nucleotide sequence ID" value="NC_023719.1"/>
</dbReference>
<dbReference type="GeneID" id="18563897"/>
<dbReference type="Proteomes" id="UP000009273">
    <property type="component" value="Segment"/>
</dbReference>
<keyword evidence="2" id="KW-1185">Reference proteome</keyword>
<organism evidence="1 2">
    <name type="scientific">Bacillus phage G</name>
    <dbReference type="NCBI Taxonomy" id="2884420"/>
    <lineage>
        <taxon>Viruses</taxon>
        <taxon>Duplodnaviria</taxon>
        <taxon>Heunggongvirae</taxon>
        <taxon>Uroviricota</taxon>
        <taxon>Caudoviricetes</taxon>
        <taxon>Donellivirus</taxon>
        <taxon>Donellivirus gee</taxon>
    </lineage>
</organism>
<sequence>MKDLTDKILQILKEEGIEDRDIRSQLSQVVDNIESRLWMKIPLSLPLLYNLKDTVWYNLEHLPSGGKEKGIDDLRLIGSKYPTFMFYGNDDFYITNDVLKDLLKELEDILKQWSNEWVFVQLFTKSTNGWNGGENNPSPVVIYDPNKGESPSKYGYQPSKSQFKIFSTNGDIIVPEKQEMVLCSLETKLGIYGREPMMKAQLERLIYTCKKCIEGNKGMLIDTENYNYSN</sequence>
<evidence type="ECO:0000313" key="1">
    <source>
        <dbReference type="EMBL" id="AEO93932.1"/>
    </source>
</evidence>
<gene>
    <name evidence="1" type="primary">689</name>
    <name evidence="1" type="ORF">G_689</name>
</gene>
<reference evidence="1 2" key="1">
    <citation type="submission" date="2011-09" db="EMBL/GenBank/DDBJ databases">
        <authorList>
            <person name="Pope W.H."/>
            <person name="Pedulla M.L."/>
            <person name="Ford M.E."/>
            <person name="Peebles C.L."/>
            <person name="Hatfull G.H."/>
            <person name="Hendrix R.W."/>
        </authorList>
    </citation>
    <scope>NUCLEOTIDE SEQUENCE [LARGE SCALE GENOMIC DNA]</scope>
    <source>
        <strain evidence="1">G</strain>
    </source>
</reference>
<accession>G3MB69</accession>
<name>G3MB69_9CAUD</name>
<evidence type="ECO:0000313" key="2">
    <source>
        <dbReference type="Proteomes" id="UP000009273"/>
    </source>
</evidence>